<evidence type="ECO:0000313" key="2">
    <source>
        <dbReference type="EMBL" id="MFD2183683.1"/>
    </source>
</evidence>
<dbReference type="RefSeq" id="WP_378478834.1">
    <property type="nucleotide sequence ID" value="NZ_JBHUIW010000019.1"/>
</dbReference>
<evidence type="ECO:0000256" key="1">
    <source>
        <dbReference type="SAM" id="MobiDB-lite"/>
    </source>
</evidence>
<gene>
    <name evidence="2" type="ORF">ACFSOX_16120</name>
</gene>
<sequence>MWTNSTFIGRTWIGACGPARGRHAAAPGKRHIDRRYHHGRPRRPPRSQQAEALDVPMTKPPNERPNEPPASEAEPSNLAARGTSRATVTVHGLRLRGRLVGRGDVVATAPGAWLGGPDLPARIEGFAIDPFGLAPGDVSGPDGPGTFDLSGFELRYAVRLAGDGEAAAAVRPGDFVGTRNESRAITHVMVALDAPRPGVAVVIEALFLAAPIARFVAPRVVLHGPTGSEPLVGLRLRLASPRTPSAPQ</sequence>
<name>A0ABW5AL69_9BRAD</name>
<dbReference type="Proteomes" id="UP001597314">
    <property type="component" value="Unassembled WGS sequence"/>
</dbReference>
<feature type="compositionally biased region" description="Basic residues" evidence="1">
    <location>
        <begin position="20"/>
        <end position="45"/>
    </location>
</feature>
<organism evidence="2 3">
    <name type="scientific">Rhodoplanes azumiensis</name>
    <dbReference type="NCBI Taxonomy" id="1897628"/>
    <lineage>
        <taxon>Bacteria</taxon>
        <taxon>Pseudomonadati</taxon>
        <taxon>Pseudomonadota</taxon>
        <taxon>Alphaproteobacteria</taxon>
        <taxon>Hyphomicrobiales</taxon>
        <taxon>Nitrobacteraceae</taxon>
        <taxon>Rhodoplanes</taxon>
    </lineage>
</organism>
<reference evidence="3" key="1">
    <citation type="journal article" date="2019" name="Int. J. Syst. Evol. Microbiol.">
        <title>The Global Catalogue of Microorganisms (GCM) 10K type strain sequencing project: providing services to taxonomists for standard genome sequencing and annotation.</title>
        <authorList>
            <consortium name="The Broad Institute Genomics Platform"/>
            <consortium name="The Broad Institute Genome Sequencing Center for Infectious Disease"/>
            <person name="Wu L."/>
            <person name="Ma J."/>
        </authorList>
    </citation>
    <scope>NUCLEOTIDE SEQUENCE [LARGE SCALE GENOMIC DNA]</scope>
    <source>
        <strain evidence="3">CGMCC 1.6774</strain>
    </source>
</reference>
<accession>A0ABW5AL69</accession>
<comment type="caution">
    <text evidence="2">The sequence shown here is derived from an EMBL/GenBank/DDBJ whole genome shotgun (WGS) entry which is preliminary data.</text>
</comment>
<feature type="compositionally biased region" description="Low complexity" evidence="1">
    <location>
        <begin position="69"/>
        <end position="80"/>
    </location>
</feature>
<keyword evidence="3" id="KW-1185">Reference proteome</keyword>
<proteinExistence type="predicted"/>
<dbReference type="EMBL" id="JBHUIW010000019">
    <property type="protein sequence ID" value="MFD2183683.1"/>
    <property type="molecule type" value="Genomic_DNA"/>
</dbReference>
<protein>
    <submittedName>
        <fullName evidence="2">Uncharacterized protein</fullName>
    </submittedName>
</protein>
<feature type="region of interest" description="Disordered" evidence="1">
    <location>
        <begin position="19"/>
        <end position="85"/>
    </location>
</feature>
<evidence type="ECO:0000313" key="3">
    <source>
        <dbReference type="Proteomes" id="UP001597314"/>
    </source>
</evidence>